<accession>A0A0E3L8F4</accession>
<feature type="compositionally biased region" description="Low complexity" evidence="1">
    <location>
        <begin position="307"/>
        <end position="324"/>
    </location>
</feature>
<organism evidence="4 5">
    <name type="scientific">Methanosarcina siciliae T4/M</name>
    <dbReference type="NCBI Taxonomy" id="1434120"/>
    <lineage>
        <taxon>Archaea</taxon>
        <taxon>Methanobacteriati</taxon>
        <taxon>Methanobacteriota</taxon>
        <taxon>Stenosarchaea group</taxon>
        <taxon>Methanomicrobia</taxon>
        <taxon>Methanosarcinales</taxon>
        <taxon>Methanosarcinaceae</taxon>
        <taxon>Methanosarcina</taxon>
    </lineage>
</organism>
<dbReference type="HOGENOM" id="CLU_486291_0_0_2"/>
<dbReference type="InterPro" id="IPR013783">
    <property type="entry name" value="Ig-like_fold"/>
</dbReference>
<proteinExistence type="predicted"/>
<feature type="region of interest" description="Disordered" evidence="1">
    <location>
        <begin position="307"/>
        <end position="336"/>
    </location>
</feature>
<feature type="compositionally biased region" description="Basic and acidic residues" evidence="1">
    <location>
        <begin position="511"/>
        <end position="522"/>
    </location>
</feature>
<dbReference type="EMBL" id="CP009506">
    <property type="protein sequence ID" value="AKB28426.1"/>
    <property type="molecule type" value="Genomic_DNA"/>
</dbReference>
<keyword evidence="5" id="KW-1185">Reference proteome</keyword>
<protein>
    <recommendedName>
        <fullName evidence="3">CARDB domain-containing protein</fullName>
    </recommendedName>
</protein>
<dbReference type="NCBIfam" id="TIGR04213">
    <property type="entry name" value="PGF_pre_PGF"/>
    <property type="match status" value="1"/>
</dbReference>
<dbReference type="InterPro" id="IPR026453">
    <property type="entry name" value="PGF_pre_PGF"/>
</dbReference>
<feature type="transmembrane region" description="Helical" evidence="2">
    <location>
        <begin position="538"/>
        <end position="556"/>
    </location>
</feature>
<name>A0A0E3L8F4_9EURY</name>
<feature type="domain" description="CARDB" evidence="3">
    <location>
        <begin position="196"/>
        <end position="295"/>
    </location>
</feature>
<evidence type="ECO:0000256" key="1">
    <source>
        <dbReference type="SAM" id="MobiDB-lite"/>
    </source>
</evidence>
<keyword evidence="2" id="KW-1133">Transmembrane helix</keyword>
<keyword evidence="2" id="KW-0812">Transmembrane</keyword>
<dbReference type="InterPro" id="IPR011635">
    <property type="entry name" value="CARDB"/>
</dbReference>
<evidence type="ECO:0000256" key="2">
    <source>
        <dbReference type="SAM" id="Phobius"/>
    </source>
</evidence>
<sequence length="560" mass="60376">MLTPFNAAAFETNSDAVPADANVNVSNLSGTDAADNLVSVTIGASIYAKGEICNNEYATISVTTENMGDKSSEGHIIVAFPNNEEILSREGSGDRVDIYPSGSSIETKDGTKIDSSEYLFVDLVKYDWETGKNETLNLEVKPNKGSEEIVYLVRAELMNDATGDYERYPGTLSGLSDVDQQGWYVYNNSLGVSGDPDLMIEDISWEPENPHENENVTFKVTLKNVGLESSGNCSVKCYLDGNEISFSTVSGLEADSTTSFTFNWVPTSSGSMDLKVVVDSEGQFVEFTEENNEKAEILKVISYTNSSSPSSSSPGSGSSSSSSSSGGGAGGSPEPASNVEIKELAQQFVSNGNHAKFVFAKNVTSIAYIEFDPKKTVGKTTTIVETLKGKSTLVKELPSGKVYENTNIWVGNEGTASSENIENAIVGFKVEKTWINSNGVDSSSIKLWKFEDEKWVELPTSQTDEDEDYVYYEADTPGFESFSIMSLYPEEATEETSLPLGSYVEDKDIKAVSETSEEKSDVADSEAGENNSGSMKKGLLAIGILAAVILAGYVISRKRN</sequence>
<dbReference type="AlphaFoldDB" id="A0A0E3L8F4"/>
<dbReference type="PATRIC" id="fig|1434120.4.peg.2183"/>
<evidence type="ECO:0000313" key="5">
    <source>
        <dbReference type="Proteomes" id="UP000033111"/>
    </source>
</evidence>
<evidence type="ECO:0000313" key="4">
    <source>
        <dbReference type="EMBL" id="AKB28426.1"/>
    </source>
</evidence>
<dbReference type="Gene3D" id="2.60.40.10">
    <property type="entry name" value="Immunoglobulins"/>
    <property type="match status" value="1"/>
</dbReference>
<evidence type="ECO:0000259" key="3">
    <source>
        <dbReference type="Pfam" id="PF07705"/>
    </source>
</evidence>
<reference evidence="4 5" key="1">
    <citation type="submission" date="2014-07" db="EMBL/GenBank/DDBJ databases">
        <title>Methanogenic archaea and the global carbon cycle.</title>
        <authorList>
            <person name="Henriksen J.R."/>
            <person name="Luke J."/>
            <person name="Reinhart S."/>
            <person name="Benedict M.N."/>
            <person name="Youngblut N.D."/>
            <person name="Metcalf M.E."/>
            <person name="Whitaker R.J."/>
            <person name="Metcalf W.W."/>
        </authorList>
    </citation>
    <scope>NUCLEOTIDE SEQUENCE [LARGE SCALE GENOMIC DNA]</scope>
    <source>
        <strain evidence="4 5">T4/M</strain>
    </source>
</reference>
<feature type="region of interest" description="Disordered" evidence="1">
    <location>
        <begin position="511"/>
        <end position="532"/>
    </location>
</feature>
<keyword evidence="2" id="KW-0472">Membrane</keyword>
<dbReference type="Proteomes" id="UP000033111">
    <property type="component" value="Chromosome"/>
</dbReference>
<dbReference type="Pfam" id="PF07705">
    <property type="entry name" value="CARDB"/>
    <property type="match status" value="1"/>
</dbReference>
<gene>
    <name evidence="4" type="ORF">MSSIT_1707</name>
</gene>
<dbReference type="KEGG" id="msw:MSSIT_1707"/>